<dbReference type="Proteomes" id="UP000297299">
    <property type="component" value="Unassembled WGS sequence"/>
</dbReference>
<evidence type="ECO:0000313" key="2">
    <source>
        <dbReference type="EMBL" id="TEY73112.1"/>
    </source>
</evidence>
<dbReference type="OrthoDB" id="3551662at2759"/>
<sequence>MGIEMRDRVNKGGARPAENLFNYIIGHGGDYYDDELVSMLGRQFEEIIEEGNQNGRAVMEEIFEGLTMCDNQDQGLKEDFNDWPMADNKEMNRPDCNDDDSEMMYGYL</sequence>
<feature type="region of interest" description="Disordered" evidence="1">
    <location>
        <begin position="77"/>
        <end position="100"/>
    </location>
</feature>
<gene>
    <name evidence="2" type="ORF">BOTCAL_0083g00250</name>
</gene>
<comment type="caution">
    <text evidence="2">The sequence shown here is derived from an EMBL/GenBank/DDBJ whole genome shotgun (WGS) entry which is preliminary data.</text>
</comment>
<dbReference type="EMBL" id="PHWZ01000083">
    <property type="protein sequence ID" value="TEY73112.1"/>
    <property type="molecule type" value="Genomic_DNA"/>
</dbReference>
<protein>
    <submittedName>
        <fullName evidence="2">Uncharacterized protein</fullName>
    </submittedName>
</protein>
<reference evidence="2 3" key="1">
    <citation type="submission" date="2017-11" db="EMBL/GenBank/DDBJ databases">
        <title>Comparative genomics of Botrytis spp.</title>
        <authorList>
            <person name="Valero-Jimenez C.A."/>
            <person name="Tapia P."/>
            <person name="Veloso J."/>
            <person name="Silva-Moreno E."/>
            <person name="Staats M."/>
            <person name="Valdes J.H."/>
            <person name="Van Kan J.A.L."/>
        </authorList>
    </citation>
    <scope>NUCLEOTIDE SEQUENCE [LARGE SCALE GENOMIC DNA]</scope>
    <source>
        <strain evidence="2 3">MUCL2830</strain>
    </source>
</reference>
<proteinExistence type="predicted"/>
<accession>A0A4Y8D7Q4</accession>
<keyword evidence="3" id="KW-1185">Reference proteome</keyword>
<name>A0A4Y8D7Q4_9HELO</name>
<evidence type="ECO:0000313" key="3">
    <source>
        <dbReference type="Proteomes" id="UP000297299"/>
    </source>
</evidence>
<dbReference type="AlphaFoldDB" id="A0A4Y8D7Q4"/>
<evidence type="ECO:0000256" key="1">
    <source>
        <dbReference type="SAM" id="MobiDB-lite"/>
    </source>
</evidence>
<organism evidence="2 3">
    <name type="scientific">Botryotinia calthae</name>
    <dbReference type="NCBI Taxonomy" id="38488"/>
    <lineage>
        <taxon>Eukaryota</taxon>
        <taxon>Fungi</taxon>
        <taxon>Dikarya</taxon>
        <taxon>Ascomycota</taxon>
        <taxon>Pezizomycotina</taxon>
        <taxon>Leotiomycetes</taxon>
        <taxon>Helotiales</taxon>
        <taxon>Sclerotiniaceae</taxon>
        <taxon>Botryotinia</taxon>
    </lineage>
</organism>
<feature type="compositionally biased region" description="Basic and acidic residues" evidence="1">
    <location>
        <begin position="87"/>
        <end position="96"/>
    </location>
</feature>